<comment type="similarity">
    <text evidence="4 13">Belongs to the glycosyl hydrolase 10 (cellulase F) family.</text>
</comment>
<dbReference type="EMBL" id="SEOQ01001128">
    <property type="protein sequence ID" value="TFY53618.1"/>
    <property type="molecule type" value="Genomic_DNA"/>
</dbReference>
<evidence type="ECO:0000256" key="13">
    <source>
        <dbReference type="RuleBase" id="RU361174"/>
    </source>
</evidence>
<dbReference type="SUPFAM" id="SSF51445">
    <property type="entry name" value="(Trans)glycosidases"/>
    <property type="match status" value="2"/>
</dbReference>
<dbReference type="Pfam" id="PF00734">
    <property type="entry name" value="CBM_1"/>
    <property type="match status" value="2"/>
</dbReference>
<dbReference type="GO" id="GO:0005576">
    <property type="term" value="C:extracellular region"/>
    <property type="evidence" value="ECO:0007669"/>
    <property type="project" value="UniProtKB-SubCell"/>
</dbReference>
<dbReference type="PROSITE" id="PS00562">
    <property type="entry name" value="CBM1_1"/>
    <property type="match status" value="2"/>
</dbReference>
<accession>A0A4Y9XV39</accession>
<dbReference type="AlphaFoldDB" id="A0A4Y9XV39"/>
<feature type="active site" description="Nucleophile" evidence="12">
    <location>
        <position position="324"/>
    </location>
</feature>
<evidence type="ECO:0000256" key="11">
    <source>
        <dbReference type="ARBA" id="ARBA00023326"/>
    </source>
</evidence>
<evidence type="ECO:0000313" key="19">
    <source>
        <dbReference type="Proteomes" id="UP000298327"/>
    </source>
</evidence>
<evidence type="ECO:0000256" key="9">
    <source>
        <dbReference type="ARBA" id="ARBA00023277"/>
    </source>
</evidence>
<evidence type="ECO:0000256" key="15">
    <source>
        <dbReference type="SAM" id="SignalP"/>
    </source>
</evidence>
<keyword evidence="8 13" id="KW-0378">Hydrolase</keyword>
<organism evidence="18 19">
    <name type="scientific">Dentipellis fragilis</name>
    <dbReference type="NCBI Taxonomy" id="205917"/>
    <lineage>
        <taxon>Eukaryota</taxon>
        <taxon>Fungi</taxon>
        <taxon>Dikarya</taxon>
        <taxon>Basidiomycota</taxon>
        <taxon>Agaricomycotina</taxon>
        <taxon>Agaricomycetes</taxon>
        <taxon>Russulales</taxon>
        <taxon>Hericiaceae</taxon>
        <taxon>Dentipellis</taxon>
    </lineage>
</organism>
<feature type="domain" description="GH10" evidence="17">
    <location>
        <begin position="95"/>
        <end position="409"/>
    </location>
</feature>
<evidence type="ECO:0000256" key="8">
    <source>
        <dbReference type="ARBA" id="ARBA00022801"/>
    </source>
</evidence>
<proteinExistence type="inferred from homology"/>
<evidence type="ECO:0000256" key="14">
    <source>
        <dbReference type="SAM" id="MobiDB-lite"/>
    </source>
</evidence>
<dbReference type="PROSITE" id="PS51760">
    <property type="entry name" value="GH10_2"/>
    <property type="match status" value="2"/>
</dbReference>
<dbReference type="PRINTS" id="PR00134">
    <property type="entry name" value="GLHYDRLASE10"/>
</dbReference>
<dbReference type="InterPro" id="IPR044846">
    <property type="entry name" value="GH10"/>
</dbReference>
<dbReference type="PANTHER" id="PTHR31490">
    <property type="entry name" value="GLYCOSYL HYDROLASE"/>
    <property type="match status" value="1"/>
</dbReference>
<dbReference type="EC" id="3.2.1.8" evidence="13"/>
<evidence type="ECO:0000256" key="2">
    <source>
        <dbReference type="ARBA" id="ARBA00004613"/>
    </source>
</evidence>
<feature type="compositionally biased region" description="Pro residues" evidence="14">
    <location>
        <begin position="60"/>
        <end position="70"/>
    </location>
</feature>
<dbReference type="InterPro" id="IPR035971">
    <property type="entry name" value="CBD_sf"/>
</dbReference>
<dbReference type="GO" id="GO:0045493">
    <property type="term" value="P:xylan catabolic process"/>
    <property type="evidence" value="ECO:0007669"/>
    <property type="project" value="UniProtKB-KW"/>
</dbReference>
<name>A0A4Y9XV39_9AGAM</name>
<evidence type="ECO:0000256" key="5">
    <source>
        <dbReference type="ARBA" id="ARBA00022525"/>
    </source>
</evidence>
<keyword evidence="5" id="KW-0964">Secreted</keyword>
<feature type="region of interest" description="Disordered" evidence="14">
    <location>
        <begin position="58"/>
        <end position="90"/>
    </location>
</feature>
<comment type="subcellular location">
    <subcellularLocation>
        <location evidence="2">Secreted</location>
    </subcellularLocation>
</comment>
<dbReference type="PANTHER" id="PTHR31490:SF35">
    <property type="entry name" value="ENDO-1,4-BETA-XYLANASE"/>
    <property type="match status" value="1"/>
</dbReference>
<evidence type="ECO:0000256" key="4">
    <source>
        <dbReference type="ARBA" id="ARBA00007495"/>
    </source>
</evidence>
<evidence type="ECO:0000313" key="18">
    <source>
        <dbReference type="EMBL" id="TFY53618.1"/>
    </source>
</evidence>
<evidence type="ECO:0000256" key="12">
    <source>
        <dbReference type="PROSITE-ProRule" id="PRU10061"/>
    </source>
</evidence>
<dbReference type="InterPro" id="IPR001000">
    <property type="entry name" value="GH10_dom"/>
</dbReference>
<feature type="compositionally biased region" description="Low complexity" evidence="14">
    <location>
        <begin position="71"/>
        <end position="83"/>
    </location>
</feature>
<dbReference type="InterPro" id="IPR000254">
    <property type="entry name" value="CBD"/>
</dbReference>
<feature type="chain" id="PRO_5021233068" description="Beta-xylanase" evidence="15">
    <location>
        <begin position="21"/>
        <end position="948"/>
    </location>
</feature>
<evidence type="ECO:0000259" key="17">
    <source>
        <dbReference type="PROSITE" id="PS51760"/>
    </source>
</evidence>
<feature type="signal peptide" evidence="15">
    <location>
        <begin position="1"/>
        <end position="20"/>
    </location>
</feature>
<evidence type="ECO:0000256" key="3">
    <source>
        <dbReference type="ARBA" id="ARBA00004851"/>
    </source>
</evidence>
<dbReference type="SUPFAM" id="SSF57180">
    <property type="entry name" value="Cellulose-binding domain"/>
    <property type="match status" value="2"/>
</dbReference>
<evidence type="ECO:0000256" key="7">
    <source>
        <dbReference type="ARBA" id="ARBA00022729"/>
    </source>
</evidence>
<feature type="domain" description="CBM1" evidence="16">
    <location>
        <begin position="20"/>
        <end position="56"/>
    </location>
</feature>
<keyword evidence="6" id="KW-0858">Xylan degradation</keyword>
<feature type="domain" description="GH10" evidence="17">
    <location>
        <begin position="655"/>
        <end position="946"/>
    </location>
</feature>
<reference evidence="18 19" key="1">
    <citation type="submission" date="2019-02" db="EMBL/GenBank/DDBJ databases">
        <title>Genome sequencing of the rare red list fungi Dentipellis fragilis.</title>
        <authorList>
            <person name="Buettner E."/>
            <person name="Kellner H."/>
        </authorList>
    </citation>
    <scope>NUCLEOTIDE SEQUENCE [LARGE SCALE GENOMIC DNA]</scope>
    <source>
        <strain evidence="18 19">DSM 105465</strain>
    </source>
</reference>
<evidence type="ECO:0000259" key="16">
    <source>
        <dbReference type="PROSITE" id="PS51164"/>
    </source>
</evidence>
<comment type="caution">
    <text evidence="18">The sequence shown here is derived from an EMBL/GenBank/DDBJ whole genome shotgun (WGS) entry which is preliminary data.</text>
</comment>
<dbReference type="GO" id="GO:0031176">
    <property type="term" value="F:endo-1,4-beta-xylanase activity"/>
    <property type="evidence" value="ECO:0007669"/>
    <property type="project" value="UniProtKB-EC"/>
</dbReference>
<keyword evidence="10 13" id="KW-0326">Glycosidase</keyword>
<feature type="domain" description="CBM1" evidence="16">
    <location>
        <begin position="600"/>
        <end position="636"/>
    </location>
</feature>
<dbReference type="PROSITE" id="PS51164">
    <property type="entry name" value="CBM1_2"/>
    <property type="match status" value="2"/>
</dbReference>
<feature type="active site" description="Nucleophile" evidence="12">
    <location>
        <position position="868"/>
    </location>
</feature>
<dbReference type="SMART" id="SM00236">
    <property type="entry name" value="fCBD"/>
    <property type="match status" value="2"/>
</dbReference>
<comment type="pathway">
    <text evidence="3">Glycan degradation; xylan degradation.</text>
</comment>
<dbReference type="Pfam" id="PF00331">
    <property type="entry name" value="Glyco_hydro_10"/>
    <property type="match status" value="3"/>
</dbReference>
<keyword evidence="19" id="KW-1185">Reference proteome</keyword>
<dbReference type="GO" id="GO:0030248">
    <property type="term" value="F:cellulose binding"/>
    <property type="evidence" value="ECO:0007669"/>
    <property type="project" value="InterPro"/>
</dbReference>
<dbReference type="Proteomes" id="UP000298327">
    <property type="component" value="Unassembled WGS sequence"/>
</dbReference>
<evidence type="ECO:0000256" key="10">
    <source>
        <dbReference type="ARBA" id="ARBA00023295"/>
    </source>
</evidence>
<keyword evidence="11 13" id="KW-0624">Polysaccharide degradation</keyword>
<keyword evidence="9 13" id="KW-0119">Carbohydrate metabolism</keyword>
<evidence type="ECO:0000256" key="6">
    <source>
        <dbReference type="ARBA" id="ARBA00022651"/>
    </source>
</evidence>
<dbReference type="InterPro" id="IPR031158">
    <property type="entry name" value="GH10_AS"/>
</dbReference>
<dbReference type="Gene3D" id="3.20.20.80">
    <property type="entry name" value="Glycosidases"/>
    <property type="match status" value="3"/>
</dbReference>
<dbReference type="STRING" id="205917.A0A4Y9XV39"/>
<dbReference type="InterPro" id="IPR017853">
    <property type="entry name" value="GH"/>
</dbReference>
<comment type="catalytic activity">
    <reaction evidence="1 13">
        <text>Endohydrolysis of (1-&gt;4)-beta-D-xylosidic linkages in xylans.</text>
        <dbReference type="EC" id="3.2.1.8"/>
    </reaction>
</comment>
<sequence>MLKLAASFAALAGLIHFATAQSQEWGQCGGIDWTGPTTCVAGTTCVVSNPYYSQCLPGASNPPPPPPPTSTPGSPTSSSSGSSPTGGSGKLNAAAQAAGKLYFGSATDNSELSDTAYVNILKDSQQFGQITPANSMKWDATEPSRGTFTFTQGDQIANFAKQNGQLLRGHNCVWYNQLPSWVSNGGFNSSTLSSIVSNHCGTVVGHYKGQAYAWDVINEAFNDDGTWRSDVFYNTLGTGFVATALQAARTADPNAKLYINDYNIEQSGAKATAVMNLVKTLKSSNVPVDGVGLQSHFIVGQIPSSFQSNIAAFAALGVEVAITELDVRMTLPSSSANLQQQQRDYQTVVSACNAVKGCIGITVWDYTDKYSWVPNTFSGQGAACPWDQVSTFQLATQARRPGYPQRITLRTLKRLSQRMVLKDPAVGARAGGAKCRTQWQRAVRLGFTISLLSLKHRFVLRGVVGRPARKNPTPSSAHNLLNSAQLLSCDFMTLRGSLFREPTSLTWTFRDGFAIAAYMRPPTLNFPICRRITHSTSASRHHQRHAVNDEHARVLRQPNFARERQDRATVAQQLQLLALKMTKISATFAALIALVPLAAAQQSAWGQCGGEGWTGPTTCVSGYTCTVSNPYYSQCLPGAGGAPGSPTSTASGPGSTSTATINAAAKAAGKTYFGSATDNSELTDTAYVAILSDNTQFGQITPANSMKWDATEPEQGVFTFTQGDAIASLAKTNAQLLRGHNCVWYNQLPSWVSSGNFDSSELTSIIQNHCSTVIGHYKGQATTYVPIALEAARQADPSTKIYINEYNLEYAGPKLTSMINLVTSLKSANTPLDGVGVQGHLIVGQVPTDLETNLANLASLGVEVAITELDIRMTLPSTDALLQQQKTDYQTVVSACNAVEGCIGITVWDYTDKYSWVPSTFSGQGAACPWDENLVKKPAFDGIIAGFS</sequence>
<evidence type="ECO:0000256" key="1">
    <source>
        <dbReference type="ARBA" id="ARBA00000681"/>
    </source>
</evidence>
<dbReference type="PROSITE" id="PS00591">
    <property type="entry name" value="GH10_1"/>
    <property type="match status" value="2"/>
</dbReference>
<gene>
    <name evidence="18" type="ORF">EVG20_g10033</name>
</gene>
<keyword evidence="7 15" id="KW-0732">Signal</keyword>
<protein>
    <recommendedName>
        <fullName evidence="13">Beta-xylanase</fullName>
        <ecNumber evidence="13">3.2.1.8</ecNumber>
    </recommendedName>
</protein>
<dbReference type="OrthoDB" id="3055998at2759"/>
<dbReference type="SMART" id="SM00633">
    <property type="entry name" value="Glyco_10"/>
    <property type="match status" value="2"/>
</dbReference>